<protein>
    <submittedName>
        <fullName evidence="1">Uncharacterized protein</fullName>
    </submittedName>
</protein>
<evidence type="ECO:0000313" key="2">
    <source>
        <dbReference type="Proteomes" id="UP000021210"/>
    </source>
</evidence>
<accession>A0A829QRF8</accession>
<proteinExistence type="predicted"/>
<name>A0A829QRF8_9MYCO</name>
<organism evidence="1 2">
    <name type="scientific">Mycobacteroides abscessus 1948</name>
    <dbReference type="NCBI Taxonomy" id="1299323"/>
    <lineage>
        <taxon>Bacteria</taxon>
        <taxon>Bacillati</taxon>
        <taxon>Actinomycetota</taxon>
        <taxon>Actinomycetes</taxon>
        <taxon>Mycobacteriales</taxon>
        <taxon>Mycobacteriaceae</taxon>
        <taxon>Mycobacteroides</taxon>
        <taxon>Mycobacteroides abscessus</taxon>
    </lineage>
</organism>
<evidence type="ECO:0000313" key="1">
    <source>
        <dbReference type="EMBL" id="EUA64983.1"/>
    </source>
</evidence>
<dbReference type="AlphaFoldDB" id="A0A829QRF8"/>
<sequence>MSENLYQDTMLAAAALHHASDQRTPEQRQADMVIRGLLHPCEVTDPAVDTGRHHRAVGDEGYIERFTPPGRHRKPEECGDIVHEIVKARALARPWEWHPDHPQYVEGRLYLTGAQWQRVLDSNPPTRNPAMAAWGIGVVIVRPNEEVTLPSGRTLVYSSIMNSLIVYGLAERSE</sequence>
<dbReference type="EMBL" id="JAOH01000002">
    <property type="protein sequence ID" value="EUA64983.1"/>
    <property type="molecule type" value="Genomic_DNA"/>
</dbReference>
<reference evidence="1 2" key="1">
    <citation type="submission" date="2013-12" db="EMBL/GenBank/DDBJ databases">
        <authorList>
            <person name="Zelazny A."/>
            <person name="Olivier K."/>
            <person name="Holland S."/>
            <person name="Lenaerts A."/>
            <person name="Ordway D."/>
            <person name="DeGroote M.A."/>
            <person name="Parker T."/>
            <person name="Sizemore C."/>
            <person name="Tallon L.J."/>
            <person name="Sadzewicz L.K."/>
            <person name="Sengamalay N."/>
            <person name="Fraser C.M."/>
            <person name="Hine E."/>
            <person name="Shefchek K.A."/>
            <person name="Das S.P."/>
            <person name="Tettelin H."/>
        </authorList>
    </citation>
    <scope>NUCLEOTIDE SEQUENCE [LARGE SCALE GENOMIC DNA]</scope>
    <source>
        <strain evidence="1 2">1948</strain>
    </source>
</reference>
<dbReference type="Proteomes" id="UP000021210">
    <property type="component" value="Unassembled WGS sequence"/>
</dbReference>
<gene>
    <name evidence="1" type="ORF">I542_5161</name>
</gene>
<comment type="caution">
    <text evidence="1">The sequence shown here is derived from an EMBL/GenBank/DDBJ whole genome shotgun (WGS) entry which is preliminary data.</text>
</comment>